<sequence>MSNSDSEGKDYVPQQAHSSSESESESEPHNSNVLGQSQKTPATRLQNPVVRKEVLESKITLGDIPGSSRAGGAPTKLTTLAKSAIDWRVHVDNDLTKDELEANRKQGGGGYLEKVKFLDRVSERRENILNASKSGKRR</sequence>
<evidence type="ECO:0000313" key="4">
    <source>
        <dbReference type="Proteomes" id="UP000772434"/>
    </source>
</evidence>
<organism evidence="3 4">
    <name type="scientific">Rhodocollybia butyracea</name>
    <dbReference type="NCBI Taxonomy" id="206335"/>
    <lineage>
        <taxon>Eukaryota</taxon>
        <taxon>Fungi</taxon>
        <taxon>Dikarya</taxon>
        <taxon>Basidiomycota</taxon>
        <taxon>Agaricomycotina</taxon>
        <taxon>Agaricomycetes</taxon>
        <taxon>Agaricomycetidae</taxon>
        <taxon>Agaricales</taxon>
        <taxon>Marasmiineae</taxon>
        <taxon>Omphalotaceae</taxon>
        <taxon>Rhodocollybia</taxon>
    </lineage>
</organism>
<dbReference type="AlphaFoldDB" id="A0A9P5PP54"/>
<dbReference type="Pfam" id="PF07572">
    <property type="entry name" value="BCNT"/>
    <property type="match status" value="1"/>
</dbReference>
<feature type="region of interest" description="Disordered" evidence="1">
    <location>
        <begin position="1"/>
        <end position="50"/>
    </location>
</feature>
<accession>A0A9P5PP54</accession>
<dbReference type="PROSITE" id="PS51279">
    <property type="entry name" value="BCNT_C"/>
    <property type="match status" value="1"/>
</dbReference>
<reference evidence="3" key="1">
    <citation type="submission" date="2020-11" db="EMBL/GenBank/DDBJ databases">
        <authorList>
            <consortium name="DOE Joint Genome Institute"/>
            <person name="Ahrendt S."/>
            <person name="Riley R."/>
            <person name="Andreopoulos W."/>
            <person name="Labutti K."/>
            <person name="Pangilinan J."/>
            <person name="Ruiz-Duenas F.J."/>
            <person name="Barrasa J.M."/>
            <person name="Sanchez-Garcia M."/>
            <person name="Camarero S."/>
            <person name="Miyauchi S."/>
            <person name="Serrano A."/>
            <person name="Linde D."/>
            <person name="Babiker R."/>
            <person name="Drula E."/>
            <person name="Ayuso-Fernandez I."/>
            <person name="Pacheco R."/>
            <person name="Padilla G."/>
            <person name="Ferreira P."/>
            <person name="Barriuso J."/>
            <person name="Kellner H."/>
            <person name="Castanera R."/>
            <person name="Alfaro M."/>
            <person name="Ramirez L."/>
            <person name="Pisabarro A.G."/>
            <person name="Kuo A."/>
            <person name="Tritt A."/>
            <person name="Lipzen A."/>
            <person name="He G."/>
            <person name="Yan M."/>
            <person name="Ng V."/>
            <person name="Cullen D."/>
            <person name="Martin F."/>
            <person name="Rosso M.-N."/>
            <person name="Henrissat B."/>
            <person name="Hibbett D."/>
            <person name="Martinez A.T."/>
            <person name="Grigoriev I.V."/>
        </authorList>
    </citation>
    <scope>NUCLEOTIDE SEQUENCE</scope>
    <source>
        <strain evidence="3">AH 40177</strain>
    </source>
</reference>
<gene>
    <name evidence="3" type="ORF">BDP27DRAFT_1420956</name>
</gene>
<evidence type="ECO:0000313" key="3">
    <source>
        <dbReference type="EMBL" id="KAF9069501.1"/>
    </source>
</evidence>
<evidence type="ECO:0000259" key="2">
    <source>
        <dbReference type="PROSITE" id="PS51279"/>
    </source>
</evidence>
<name>A0A9P5PP54_9AGAR</name>
<feature type="domain" description="BCNT-C" evidence="2">
    <location>
        <begin position="57"/>
        <end position="138"/>
    </location>
</feature>
<feature type="compositionally biased region" description="Basic and acidic residues" evidence="1">
    <location>
        <begin position="1"/>
        <end position="10"/>
    </location>
</feature>
<dbReference type="EMBL" id="JADNRY010000050">
    <property type="protein sequence ID" value="KAF9069501.1"/>
    <property type="molecule type" value="Genomic_DNA"/>
</dbReference>
<keyword evidence="4" id="KW-1185">Reference proteome</keyword>
<dbReference type="InterPro" id="IPR011421">
    <property type="entry name" value="BCNT-C"/>
</dbReference>
<comment type="caution">
    <text evidence="3">The sequence shown here is derived from an EMBL/GenBank/DDBJ whole genome shotgun (WGS) entry which is preliminary data.</text>
</comment>
<dbReference type="Proteomes" id="UP000772434">
    <property type="component" value="Unassembled WGS sequence"/>
</dbReference>
<feature type="compositionally biased region" description="Polar residues" evidence="1">
    <location>
        <begin position="29"/>
        <end position="46"/>
    </location>
</feature>
<evidence type="ECO:0000256" key="1">
    <source>
        <dbReference type="SAM" id="MobiDB-lite"/>
    </source>
</evidence>
<proteinExistence type="predicted"/>
<protein>
    <submittedName>
        <fullName evidence="3">Bucentaur or craniofacial development-domain-containing protein</fullName>
    </submittedName>
</protein>
<dbReference type="OrthoDB" id="445677at2759"/>